<comment type="caution">
    <text evidence="1">The sequence shown here is derived from an EMBL/GenBank/DDBJ whole genome shotgun (WGS) entry which is preliminary data.</text>
</comment>
<evidence type="ECO:0000313" key="2">
    <source>
        <dbReference type="Proteomes" id="UP001281147"/>
    </source>
</evidence>
<organism evidence="1 2">
    <name type="scientific">Vermiconidia calcicola</name>
    <dbReference type="NCBI Taxonomy" id="1690605"/>
    <lineage>
        <taxon>Eukaryota</taxon>
        <taxon>Fungi</taxon>
        <taxon>Dikarya</taxon>
        <taxon>Ascomycota</taxon>
        <taxon>Pezizomycotina</taxon>
        <taxon>Dothideomycetes</taxon>
        <taxon>Dothideomycetidae</taxon>
        <taxon>Mycosphaerellales</taxon>
        <taxon>Extremaceae</taxon>
        <taxon>Vermiconidia</taxon>
    </lineage>
</organism>
<protein>
    <submittedName>
        <fullName evidence="1">Uncharacterized protein</fullName>
    </submittedName>
</protein>
<keyword evidence="2" id="KW-1185">Reference proteome</keyword>
<gene>
    <name evidence="1" type="ORF">LTR37_019098</name>
</gene>
<dbReference type="EMBL" id="JAUTXU010000285">
    <property type="protein sequence ID" value="KAK3690602.1"/>
    <property type="molecule type" value="Genomic_DNA"/>
</dbReference>
<name>A0ACC3MGY0_9PEZI</name>
<proteinExistence type="predicted"/>
<dbReference type="Proteomes" id="UP001281147">
    <property type="component" value="Unassembled WGS sequence"/>
</dbReference>
<sequence length="951" mass="104069">MPEIQEKQSTAISSDEAAQPKDNAKGRPRRRTMQGFLQKTGANIRATGANIKARSTWRIPRRKAKVVKPSSKRNSQVHVRTMDISDDVLDKIMGPPQGHKASDGFLEKQWKRASVRRLSSGVSPLSTQSQTEPEKKYLSASEVEAMFLGAPYFDVQERDGRYKPKVMFRNDDARLSTTFPPDHHKFSHFSFAKSTLARSRSERGRDRPSCSSHNSGALKAGRDMAEVPNMLTSHGLDPGTVGFEHFLQLPLSDKIFHVEETTGLEKKRQQLLLDPGCLGLKELNLETLVKRLTNLGELHAGIREHHASRSGVWNTTKIEEMGEELFGKLLRFELGTTSAGTGSLGENRQPSERDVLLLQVTLAAELVVRLHALKVLASSVPPIVSTEDAEALESQQTTKVKWDLLLAERFLENLNISIDIPSESEKTTNRSSFFSAITFLTAKETTHETEQSPQPVISAKNGAGQLAGLSHFAEAIRWPHAEDVKTELESKLFHDTNQRPVSVATSIYATPLSSPKFPPTPGTRTSFFDVSDQQRRPGFSRTATAQSVSLLPARTMAANAEKSDVGGWLTRSWLSGLVLPGRPAQHFLISTLLENSPQAIAALGEEANLDGGFIYEGRSFWSKSSVVGRVLAASKGAAECMGWVSVPEATGIEDGWVSLDVKESPSSLSKQRIKDVAAVAKDSTPLPEHKVEAVEADEYTRPADGPLIMGNDVICERLSFTNTTTPAKPEASTERDDNAEAPIASAPCLIFRSPTNSKLGVLTVPLTFDVHFVCSYPCHPKPAERRSSVRTPSPLVKLSFENKDSPQTPKSQSRTWNPASARTASKRPSNPGSMLDLAAIEAKELPTLPAHPLHVGYRYSIVPVATLLSMPADTQPRTLSSPTERKVDPVTLDREDVVVLDCRGPEDLELLGRAWSAKIGESAVIGKSGRTCLSCCVREARALGVCFVIRT</sequence>
<evidence type="ECO:0000313" key="1">
    <source>
        <dbReference type="EMBL" id="KAK3690602.1"/>
    </source>
</evidence>
<reference evidence="1" key="1">
    <citation type="submission" date="2023-07" db="EMBL/GenBank/DDBJ databases">
        <title>Black Yeasts Isolated from many extreme environments.</title>
        <authorList>
            <person name="Coleine C."/>
            <person name="Stajich J.E."/>
            <person name="Selbmann L."/>
        </authorList>
    </citation>
    <scope>NUCLEOTIDE SEQUENCE</scope>
    <source>
        <strain evidence="1">CCFEE 5714</strain>
    </source>
</reference>
<accession>A0ACC3MGY0</accession>